<evidence type="ECO:0000256" key="1">
    <source>
        <dbReference type="ARBA" id="ARBA00023118"/>
    </source>
</evidence>
<protein>
    <submittedName>
        <fullName evidence="3">Nucleotidyltransferase</fullName>
    </submittedName>
</protein>
<gene>
    <name evidence="3" type="ORF">GM658_06160</name>
</gene>
<dbReference type="RefSeq" id="WP_155453145.1">
    <property type="nucleotide sequence ID" value="NZ_WNKX01000004.1"/>
</dbReference>
<dbReference type="CDD" id="cd05400">
    <property type="entry name" value="NT_2-5OAS_ClassI-CCAase"/>
    <property type="match status" value="1"/>
</dbReference>
<proteinExistence type="predicted"/>
<evidence type="ECO:0000313" key="3">
    <source>
        <dbReference type="EMBL" id="MTW10182.1"/>
    </source>
</evidence>
<evidence type="ECO:0000256" key="2">
    <source>
        <dbReference type="SAM" id="MobiDB-lite"/>
    </source>
</evidence>
<keyword evidence="3" id="KW-0808">Transferase</keyword>
<name>A0A6L6QCH9_9BURK</name>
<accession>A0A6L6QCH9</accession>
<dbReference type="OrthoDB" id="1118920at2"/>
<organism evidence="3 4">
    <name type="scientific">Massilia eburnea</name>
    <dbReference type="NCBI Taxonomy" id="1776165"/>
    <lineage>
        <taxon>Bacteria</taxon>
        <taxon>Pseudomonadati</taxon>
        <taxon>Pseudomonadota</taxon>
        <taxon>Betaproteobacteria</taxon>
        <taxon>Burkholderiales</taxon>
        <taxon>Oxalobacteraceae</taxon>
        <taxon>Telluria group</taxon>
        <taxon>Massilia</taxon>
    </lineage>
</organism>
<dbReference type="Proteomes" id="UP000472320">
    <property type="component" value="Unassembled WGS sequence"/>
</dbReference>
<comment type="caution">
    <text evidence="3">The sequence shown here is derived from an EMBL/GenBank/DDBJ whole genome shotgun (WGS) entry which is preliminary data.</text>
</comment>
<dbReference type="EMBL" id="WNKX01000004">
    <property type="protein sequence ID" value="MTW10182.1"/>
    <property type="molecule type" value="Genomic_DNA"/>
</dbReference>
<reference evidence="3 4" key="1">
    <citation type="submission" date="2019-11" db="EMBL/GenBank/DDBJ databases">
        <title>Type strains purchased from KCTC, JCM and DSMZ.</title>
        <authorList>
            <person name="Lu H."/>
        </authorList>
    </citation>
    <scope>NUCLEOTIDE SEQUENCE [LARGE SCALE GENOMIC DNA]</scope>
    <source>
        <strain evidence="3 4">JCM 31587</strain>
    </source>
</reference>
<dbReference type="GO" id="GO:0016779">
    <property type="term" value="F:nucleotidyltransferase activity"/>
    <property type="evidence" value="ECO:0007669"/>
    <property type="project" value="InterPro"/>
</dbReference>
<sequence length="440" mass="48167">MALTKNAMLVEAAIQRRGGVAELSKSFSFAVEGLNVSVFDNVEGHAGRVRVKQKREPYAYALSLVNDHITVKQEIIDEASAAYSDIANRLASKLNWPLSAIKIFPQGSASTKTLIRTIGNRKFDIDAVCEVDISELQAQDPMAFFNAFGSALDELNAEPKRRCWNINLTDKPFYLEFTPSVPLTTVPLTSRQQRGLKNPELEFAASALAVVDTPLQNWKTSNPAGIREWVNRASERTIVWELVTEAFDSVRASIEPVAKQSVEVEETLRVAIRLFKRHRDMCVHRGHLSAETQPISIILVTLLTTCYEGLADLIEDGTRVPFAHVVDALIALAELLPEMIPHYPDLGYYLANPTVVDENFAERWNTDGGERAEAFRTWCGLLQADLAIIAAQTDIEKIATKTLEVFGCTAAGSPKGGNGNSGPGVTPPPPSPAPRTSGLA</sequence>
<keyword evidence="1" id="KW-0051">Antiviral defense</keyword>
<evidence type="ECO:0000313" key="4">
    <source>
        <dbReference type="Proteomes" id="UP000472320"/>
    </source>
</evidence>
<feature type="region of interest" description="Disordered" evidence="2">
    <location>
        <begin position="411"/>
        <end position="440"/>
    </location>
</feature>
<keyword evidence="4" id="KW-1185">Reference proteome</keyword>
<dbReference type="AlphaFoldDB" id="A0A6L6QCH9"/>
<dbReference type="InterPro" id="IPR006116">
    <property type="entry name" value="NT_2-5OAS_ClassI-CCAase"/>
</dbReference>
<dbReference type="GO" id="GO:0051607">
    <property type="term" value="P:defense response to virus"/>
    <property type="evidence" value="ECO:0007669"/>
    <property type="project" value="UniProtKB-KW"/>
</dbReference>